<proteinExistence type="inferred from homology"/>
<organism evidence="8 9">
    <name type="scientific">Plasmodiophora brassicae</name>
    <name type="common">Clubroot disease agent</name>
    <dbReference type="NCBI Taxonomy" id="37360"/>
    <lineage>
        <taxon>Eukaryota</taxon>
        <taxon>Sar</taxon>
        <taxon>Rhizaria</taxon>
        <taxon>Endomyxa</taxon>
        <taxon>Phytomyxea</taxon>
        <taxon>Plasmodiophorida</taxon>
        <taxon>Plasmodiophoridae</taxon>
        <taxon>Plasmodiophora</taxon>
    </lineage>
</organism>
<dbReference type="Gene3D" id="3.40.50.1820">
    <property type="entry name" value="alpha/beta hydrolase"/>
    <property type="match status" value="1"/>
</dbReference>
<evidence type="ECO:0000256" key="3">
    <source>
        <dbReference type="ARBA" id="ARBA00022801"/>
    </source>
</evidence>
<evidence type="ECO:0000256" key="6">
    <source>
        <dbReference type="ARBA" id="ARBA00023180"/>
    </source>
</evidence>
<keyword evidence="5" id="KW-0443">Lipid metabolism</keyword>
<keyword evidence="2" id="KW-0732">Signal</keyword>
<feature type="domain" description="Partial AB-hydrolase lipase" evidence="7">
    <location>
        <begin position="217"/>
        <end position="277"/>
    </location>
</feature>
<dbReference type="GO" id="GO:0016787">
    <property type="term" value="F:hydrolase activity"/>
    <property type="evidence" value="ECO:0007669"/>
    <property type="project" value="UniProtKB-KW"/>
</dbReference>
<dbReference type="GO" id="GO:0016042">
    <property type="term" value="P:lipid catabolic process"/>
    <property type="evidence" value="ECO:0007669"/>
    <property type="project" value="UniProtKB-KW"/>
</dbReference>
<protein>
    <recommendedName>
        <fullName evidence="7">Partial AB-hydrolase lipase domain-containing protein</fullName>
    </recommendedName>
</protein>
<comment type="similarity">
    <text evidence="1">Belongs to the AB hydrolase superfamily. Lipase family.</text>
</comment>
<evidence type="ECO:0000256" key="1">
    <source>
        <dbReference type="ARBA" id="ARBA00010701"/>
    </source>
</evidence>
<sequence length="591" mass="65144">MPCGTLRRPVLTSRSRRLCHFCSASPVRIVSSINTLSSMLDRFAAPTNSPTLSVISLSFQWSLLTNWPPKFSASTYSRAGAAAAAAVAAGALMAVDDHRRVPNVASISSTLGDCPPRPFPGLPESSPSVWQRRHWRQERSILGPCATCGCPAGRVRRESPLAFAVTATTTWGIVILGRADCSWSVAWVVMMMLPLVVLAGVAAASASCPECDMTPAQVVGYWGYPAEEHRVDTDDGFTLSVLRIPRGRNQHHLEESRAPVILQHGLLDCAMGWIANLPNQSLAFMLADAGFDVWLPNNRGNRLSPSNCQTDECWEFSFHQMGMFDMPACVNYVLRITGHESLSFVGHSEGTTQAFIGLSETAALNSKINLFIGLAPVAFVGHQSSKILKALMEADVVYLIDLFRLKSFNRECWLETFLGKRLCHGEGALECAHMLTFLMGEDDHNMWHNKNTSRIDVYTSHDPAGTSVFNLKHWSQMASTGEFKRYDFGKRRNLEIYGSESPPAYDLGRIKVPMAFFTGGNDALSDPVDVRATMSALDPAKIVFSTGIPYYDHIDFIWGLDAADLVYKPVVDLLRRHRDPVQFNHAFGLPA</sequence>
<dbReference type="InterPro" id="IPR029058">
    <property type="entry name" value="AB_hydrolase_fold"/>
</dbReference>
<dbReference type="FunFam" id="3.40.50.1820:FF:000057">
    <property type="entry name" value="Lipase"/>
    <property type="match status" value="1"/>
</dbReference>
<evidence type="ECO:0000256" key="5">
    <source>
        <dbReference type="ARBA" id="ARBA00023098"/>
    </source>
</evidence>
<dbReference type="SUPFAM" id="SSF53474">
    <property type="entry name" value="alpha/beta-Hydrolases"/>
    <property type="match status" value="1"/>
</dbReference>
<evidence type="ECO:0000313" key="8">
    <source>
        <dbReference type="EMBL" id="SPQ96210.1"/>
    </source>
</evidence>
<name>A0A3P3Y899_PLABS</name>
<keyword evidence="3" id="KW-0378">Hydrolase</keyword>
<gene>
    <name evidence="8" type="ORF">PLBR_LOCUS3425</name>
</gene>
<evidence type="ECO:0000259" key="7">
    <source>
        <dbReference type="Pfam" id="PF04083"/>
    </source>
</evidence>
<keyword evidence="8" id="KW-0496">Mitochondrion</keyword>
<dbReference type="PANTHER" id="PTHR11005">
    <property type="entry name" value="LYSOSOMAL ACID LIPASE-RELATED"/>
    <property type="match status" value="1"/>
</dbReference>
<evidence type="ECO:0000313" key="9">
    <source>
        <dbReference type="Proteomes" id="UP000290189"/>
    </source>
</evidence>
<dbReference type="Pfam" id="PF04083">
    <property type="entry name" value="Abhydro_lipase"/>
    <property type="match status" value="1"/>
</dbReference>
<evidence type="ECO:0000256" key="2">
    <source>
        <dbReference type="ARBA" id="ARBA00022729"/>
    </source>
</evidence>
<dbReference type="Proteomes" id="UP000290189">
    <property type="component" value="Unassembled WGS sequence"/>
</dbReference>
<dbReference type="EMBL" id="OVEO01000005">
    <property type="protein sequence ID" value="SPQ96210.1"/>
    <property type="molecule type" value="Genomic_DNA"/>
</dbReference>
<dbReference type="InterPro" id="IPR006693">
    <property type="entry name" value="AB_hydrolase_lipase"/>
</dbReference>
<evidence type="ECO:0000256" key="4">
    <source>
        <dbReference type="ARBA" id="ARBA00022963"/>
    </source>
</evidence>
<dbReference type="AlphaFoldDB" id="A0A3P3Y899"/>
<reference evidence="8 9" key="1">
    <citation type="submission" date="2018-03" db="EMBL/GenBank/DDBJ databases">
        <authorList>
            <person name="Fogelqvist J."/>
        </authorList>
    </citation>
    <scope>NUCLEOTIDE SEQUENCE [LARGE SCALE GENOMIC DNA]</scope>
</reference>
<keyword evidence="4" id="KW-0442">Lipid degradation</keyword>
<geneLocation type="mitochondrion" evidence="8"/>
<accession>A0A3P3Y899</accession>
<keyword evidence="6" id="KW-0325">Glycoprotein</keyword>